<evidence type="ECO:0000256" key="7">
    <source>
        <dbReference type="ARBA" id="ARBA00023139"/>
    </source>
</evidence>
<gene>
    <name evidence="12" type="ORF">PYX00_008917</name>
</gene>
<keyword evidence="6 10" id="KW-0472">Membrane</keyword>
<evidence type="ECO:0000256" key="4">
    <source>
        <dbReference type="ARBA" id="ARBA00022989"/>
    </source>
</evidence>
<dbReference type="PANTHER" id="PTHR22883">
    <property type="entry name" value="ZINC FINGER DHHC DOMAIN CONTAINING PROTEIN"/>
    <property type="match status" value="1"/>
</dbReference>
<dbReference type="AlphaFoldDB" id="A0AAW2H9E9"/>
<dbReference type="PANTHER" id="PTHR22883:SF475">
    <property type="entry name" value="PALMITOYLTRANSFERASE ZDHHC23"/>
    <property type="match status" value="1"/>
</dbReference>
<keyword evidence="3 10" id="KW-0812">Transmembrane</keyword>
<feature type="transmembrane region" description="Helical" evidence="10">
    <location>
        <begin position="151"/>
        <end position="172"/>
    </location>
</feature>
<dbReference type="GO" id="GO:0006612">
    <property type="term" value="P:protein targeting to membrane"/>
    <property type="evidence" value="ECO:0007669"/>
    <property type="project" value="TreeGrafter"/>
</dbReference>
<dbReference type="EC" id="2.3.1.225" evidence="10"/>
<evidence type="ECO:0000256" key="6">
    <source>
        <dbReference type="ARBA" id="ARBA00023136"/>
    </source>
</evidence>
<protein>
    <recommendedName>
        <fullName evidence="10">Palmitoyltransferase</fullName>
        <ecNumber evidence="10">2.3.1.225</ecNumber>
    </recommendedName>
</protein>
<comment type="catalytic activity">
    <reaction evidence="10">
        <text>L-cysteinyl-[protein] + hexadecanoyl-CoA = S-hexadecanoyl-L-cysteinyl-[protein] + CoA</text>
        <dbReference type="Rhea" id="RHEA:36683"/>
        <dbReference type="Rhea" id="RHEA-COMP:10131"/>
        <dbReference type="Rhea" id="RHEA-COMP:11032"/>
        <dbReference type="ChEBI" id="CHEBI:29950"/>
        <dbReference type="ChEBI" id="CHEBI:57287"/>
        <dbReference type="ChEBI" id="CHEBI:57379"/>
        <dbReference type="ChEBI" id="CHEBI:74151"/>
        <dbReference type="EC" id="2.3.1.225"/>
    </reaction>
</comment>
<keyword evidence="4 10" id="KW-1133">Transmembrane helix</keyword>
<reference evidence="12" key="1">
    <citation type="journal article" date="2024" name="Gigascience">
        <title>Chromosome-level genome of the poultry shaft louse Menopon gallinae provides insight into the host-switching and adaptive evolution of parasitic lice.</title>
        <authorList>
            <person name="Xu Y."/>
            <person name="Ma L."/>
            <person name="Liu S."/>
            <person name="Liang Y."/>
            <person name="Liu Q."/>
            <person name="He Z."/>
            <person name="Tian L."/>
            <person name="Duan Y."/>
            <person name="Cai W."/>
            <person name="Li H."/>
            <person name="Song F."/>
        </authorList>
    </citation>
    <scope>NUCLEOTIDE SEQUENCE</scope>
    <source>
        <strain evidence="12">Cailab_2023a</strain>
    </source>
</reference>
<dbReference type="InterPro" id="IPR001594">
    <property type="entry name" value="Palmitoyltrfase_DHHC"/>
</dbReference>
<evidence type="ECO:0000256" key="1">
    <source>
        <dbReference type="ARBA" id="ARBA00004166"/>
    </source>
</evidence>
<feature type="transmembrane region" description="Helical" evidence="10">
    <location>
        <begin position="49"/>
        <end position="69"/>
    </location>
</feature>
<keyword evidence="5" id="KW-0333">Golgi apparatus</keyword>
<comment type="domain">
    <text evidence="10">The DHHC domain is required for palmitoyltransferase activity.</text>
</comment>
<keyword evidence="9 10" id="KW-0012">Acyltransferase</keyword>
<evidence type="ECO:0000256" key="3">
    <source>
        <dbReference type="ARBA" id="ARBA00022692"/>
    </source>
</evidence>
<dbReference type="EMBL" id="JARGDH010000005">
    <property type="protein sequence ID" value="KAL0266346.1"/>
    <property type="molecule type" value="Genomic_DNA"/>
</dbReference>
<evidence type="ECO:0000256" key="5">
    <source>
        <dbReference type="ARBA" id="ARBA00023034"/>
    </source>
</evidence>
<name>A0AAW2H9E9_9NEOP</name>
<keyword evidence="8" id="KW-0449">Lipoprotein</keyword>
<comment type="subcellular location">
    <subcellularLocation>
        <location evidence="1">Golgi apparatus</location>
        <location evidence="1">trans-Golgi network membrane</location>
        <topology evidence="1">Multi-pass membrane protein</topology>
    </subcellularLocation>
</comment>
<evidence type="ECO:0000256" key="8">
    <source>
        <dbReference type="ARBA" id="ARBA00023288"/>
    </source>
</evidence>
<evidence type="ECO:0000256" key="2">
    <source>
        <dbReference type="ARBA" id="ARBA00022679"/>
    </source>
</evidence>
<proteinExistence type="inferred from homology"/>
<evidence type="ECO:0000256" key="10">
    <source>
        <dbReference type="RuleBase" id="RU079119"/>
    </source>
</evidence>
<comment type="caution">
    <text evidence="12">The sequence shown here is derived from an EMBL/GenBank/DDBJ whole genome shotgun (WGS) entry which is preliminary data.</text>
</comment>
<evidence type="ECO:0000313" key="12">
    <source>
        <dbReference type="EMBL" id="KAL0266346.1"/>
    </source>
</evidence>
<dbReference type="GO" id="GO:0019706">
    <property type="term" value="F:protein-cysteine S-palmitoyltransferase activity"/>
    <property type="evidence" value="ECO:0007669"/>
    <property type="project" value="UniProtKB-EC"/>
</dbReference>
<dbReference type="GO" id="GO:0005794">
    <property type="term" value="C:Golgi apparatus"/>
    <property type="evidence" value="ECO:0007669"/>
    <property type="project" value="UniProtKB-SubCell"/>
</dbReference>
<feature type="transmembrane region" description="Helical" evidence="10">
    <location>
        <begin position="22"/>
        <end position="40"/>
    </location>
</feature>
<evidence type="ECO:0000256" key="9">
    <source>
        <dbReference type="ARBA" id="ARBA00023315"/>
    </source>
</evidence>
<dbReference type="InterPro" id="IPR039859">
    <property type="entry name" value="PFA4/ZDH16/20/ERF2-like"/>
</dbReference>
<dbReference type="GO" id="GO:0005783">
    <property type="term" value="C:endoplasmic reticulum"/>
    <property type="evidence" value="ECO:0007669"/>
    <property type="project" value="TreeGrafter"/>
</dbReference>
<organism evidence="12">
    <name type="scientific">Menopon gallinae</name>
    <name type="common">poultry shaft louse</name>
    <dbReference type="NCBI Taxonomy" id="328185"/>
    <lineage>
        <taxon>Eukaryota</taxon>
        <taxon>Metazoa</taxon>
        <taxon>Ecdysozoa</taxon>
        <taxon>Arthropoda</taxon>
        <taxon>Hexapoda</taxon>
        <taxon>Insecta</taxon>
        <taxon>Pterygota</taxon>
        <taxon>Neoptera</taxon>
        <taxon>Paraneoptera</taxon>
        <taxon>Psocodea</taxon>
        <taxon>Troctomorpha</taxon>
        <taxon>Phthiraptera</taxon>
        <taxon>Amblycera</taxon>
        <taxon>Menoponidae</taxon>
        <taxon>Menopon</taxon>
    </lineage>
</organism>
<dbReference type="Pfam" id="PF01529">
    <property type="entry name" value="DHHC"/>
    <property type="match status" value="1"/>
</dbReference>
<comment type="similarity">
    <text evidence="10">Belongs to the DHHC palmitoyltransferase family.</text>
</comment>
<evidence type="ECO:0000259" key="11">
    <source>
        <dbReference type="Pfam" id="PF01529"/>
    </source>
</evidence>
<dbReference type="PROSITE" id="PS50216">
    <property type="entry name" value="DHHC"/>
    <property type="match status" value="1"/>
</dbReference>
<keyword evidence="2 10" id="KW-0808">Transferase</keyword>
<accession>A0AAW2H9E9</accession>
<keyword evidence="7" id="KW-0564">Palmitate</keyword>
<sequence length="198" mass="22195">MLIPVLMQPIAVLALSHYSHDSIVIVSVVSILILFVFVALSKYNSRSQILYYWVASSITYVIIVFQNIVVPLSEIESKENFVLVLLTRNVSDQINRHGNTFSNGVVTETCPVCRVKVTPRSYHCRVCQICVAKYDYHCYWLNCCIGESNQHFFVVGIMFSVLALGYASLLILTTICQPDFVFGILLPKDCTDVSATLG</sequence>
<feature type="domain" description="Palmitoyltransferase DHHC" evidence="11">
    <location>
        <begin position="108"/>
        <end position="177"/>
    </location>
</feature>